<organism evidence="2 3">
    <name type="scientific">Oscillochloris trichoides DG-6</name>
    <dbReference type="NCBI Taxonomy" id="765420"/>
    <lineage>
        <taxon>Bacteria</taxon>
        <taxon>Bacillati</taxon>
        <taxon>Chloroflexota</taxon>
        <taxon>Chloroflexia</taxon>
        <taxon>Chloroflexales</taxon>
        <taxon>Chloroflexineae</taxon>
        <taxon>Oscillochloridaceae</taxon>
        <taxon>Oscillochloris</taxon>
    </lineage>
</organism>
<dbReference type="OrthoDB" id="163351at2"/>
<reference evidence="2 3" key="1">
    <citation type="journal article" date="2011" name="J. Bacteriol.">
        <title>Draft genome sequence of the anoxygenic filamentous phototrophic bacterium Oscillochloris trichoides subsp. DG-6.</title>
        <authorList>
            <person name="Kuznetsov B.B."/>
            <person name="Ivanovsky R.N."/>
            <person name="Keppen O.I."/>
            <person name="Sukhacheva M.V."/>
            <person name="Bumazhkin B.K."/>
            <person name="Patutina E.O."/>
            <person name="Beletsky A.V."/>
            <person name="Mardanov A.V."/>
            <person name="Baslerov R.V."/>
            <person name="Panteleeva A.N."/>
            <person name="Kolganova T.V."/>
            <person name="Ravin N.V."/>
            <person name="Skryabin K.G."/>
        </authorList>
    </citation>
    <scope>NUCLEOTIDE SEQUENCE [LARGE SCALE GENOMIC DNA]</scope>
    <source>
        <strain evidence="2 3">DG-6</strain>
    </source>
</reference>
<dbReference type="AlphaFoldDB" id="E1IER8"/>
<feature type="transmembrane region" description="Helical" evidence="1">
    <location>
        <begin position="58"/>
        <end position="83"/>
    </location>
</feature>
<evidence type="ECO:0008006" key="4">
    <source>
        <dbReference type="Google" id="ProtNLM"/>
    </source>
</evidence>
<evidence type="ECO:0000256" key="1">
    <source>
        <dbReference type="SAM" id="Phobius"/>
    </source>
</evidence>
<comment type="caution">
    <text evidence="2">The sequence shown here is derived from an EMBL/GenBank/DDBJ whole genome shotgun (WGS) entry which is preliminary data.</text>
</comment>
<evidence type="ECO:0000313" key="2">
    <source>
        <dbReference type="EMBL" id="EFO80317.1"/>
    </source>
</evidence>
<dbReference type="EMBL" id="ADVR01000062">
    <property type="protein sequence ID" value="EFO80317.1"/>
    <property type="molecule type" value="Genomic_DNA"/>
</dbReference>
<dbReference type="STRING" id="765420.OSCT_1819"/>
<keyword evidence="3" id="KW-1185">Reference proteome</keyword>
<protein>
    <recommendedName>
        <fullName evidence="4">General stress protein 17M-like domain-containing protein</fullName>
    </recommendedName>
</protein>
<sequence>MTHAVVGVFQSDADAEHALTDLLEKGFPREKISLISPKGEHAEHIKIDGVEVEHGEDIAIGAVGGSLVGGMLGALVGMLIVGIPGIGPVLVAGPVAAAIAGAGAGAVGGGVLGGLTWAGITKDEAHVYENLLHEGKTILMVQTSADKRDEAVAILHRDGAADAVDLEGEWHHEKLI</sequence>
<feature type="transmembrane region" description="Helical" evidence="1">
    <location>
        <begin position="95"/>
        <end position="120"/>
    </location>
</feature>
<keyword evidence="1" id="KW-0472">Membrane</keyword>
<dbReference type="InterPro" id="IPR052948">
    <property type="entry name" value="Low_temp-induced_all0457"/>
</dbReference>
<keyword evidence="1" id="KW-1133">Transmembrane helix</keyword>
<proteinExistence type="predicted"/>
<dbReference type="PANTHER" id="PTHR36109:SF2">
    <property type="entry name" value="MEMBRANE PROTEIN"/>
    <property type="match status" value="1"/>
</dbReference>
<keyword evidence="1" id="KW-0812">Transmembrane</keyword>
<dbReference type="Proteomes" id="UP000054010">
    <property type="component" value="Unassembled WGS sequence"/>
</dbReference>
<dbReference type="PANTHER" id="PTHR36109">
    <property type="entry name" value="MEMBRANE PROTEIN-RELATED"/>
    <property type="match status" value="1"/>
</dbReference>
<dbReference type="eggNOG" id="COG4803">
    <property type="taxonomic scope" value="Bacteria"/>
</dbReference>
<evidence type="ECO:0000313" key="3">
    <source>
        <dbReference type="Proteomes" id="UP000054010"/>
    </source>
</evidence>
<name>E1IER8_9CHLR</name>
<gene>
    <name evidence="2" type="ORF">OSCT_1819</name>
</gene>
<accession>E1IER8</accession>
<dbReference type="HOGENOM" id="CLU_083853_1_1_0"/>